<dbReference type="InterPro" id="IPR001466">
    <property type="entry name" value="Beta-lactam-related"/>
</dbReference>
<feature type="region of interest" description="Disordered" evidence="1">
    <location>
        <begin position="9"/>
        <end position="38"/>
    </location>
</feature>
<dbReference type="PANTHER" id="PTHR46825">
    <property type="entry name" value="D-ALANYL-D-ALANINE-CARBOXYPEPTIDASE/ENDOPEPTIDASE AMPH"/>
    <property type="match status" value="1"/>
</dbReference>
<feature type="domain" description="Beta-lactamase-related" evidence="2">
    <location>
        <begin position="25"/>
        <end position="324"/>
    </location>
</feature>
<dbReference type="Gene3D" id="3.40.710.10">
    <property type="entry name" value="DD-peptidase/beta-lactamase superfamily"/>
    <property type="match status" value="1"/>
</dbReference>
<proteinExistence type="predicted"/>
<accession>A0ABR9J494</accession>
<keyword evidence="3" id="KW-0121">Carboxypeptidase</keyword>
<evidence type="ECO:0000259" key="2">
    <source>
        <dbReference type="Pfam" id="PF00144"/>
    </source>
</evidence>
<dbReference type="SUPFAM" id="SSF56601">
    <property type="entry name" value="beta-lactamase/transpeptidase-like"/>
    <property type="match status" value="1"/>
</dbReference>
<dbReference type="EC" id="3.4.16.4" evidence="3"/>
<dbReference type="Proteomes" id="UP000636579">
    <property type="component" value="Unassembled WGS sequence"/>
</dbReference>
<evidence type="ECO:0000313" key="4">
    <source>
        <dbReference type="Proteomes" id="UP000636579"/>
    </source>
</evidence>
<keyword evidence="3" id="KW-0645">Protease</keyword>
<name>A0ABR9J494_9MICC</name>
<dbReference type="GO" id="GO:0009002">
    <property type="term" value="F:serine-type D-Ala-D-Ala carboxypeptidase activity"/>
    <property type="evidence" value="ECO:0007669"/>
    <property type="project" value="UniProtKB-EC"/>
</dbReference>
<dbReference type="InterPro" id="IPR012338">
    <property type="entry name" value="Beta-lactam/transpept-like"/>
</dbReference>
<dbReference type="InterPro" id="IPR050491">
    <property type="entry name" value="AmpC-like"/>
</dbReference>
<gene>
    <name evidence="3" type="ORF">H4W26_000485</name>
</gene>
<dbReference type="RefSeq" id="WP_192590578.1">
    <property type="nucleotide sequence ID" value="NZ_JADBEE010000001.1"/>
</dbReference>
<protein>
    <submittedName>
        <fullName evidence="3">D-alanyl-D-alanine carboxypeptidase</fullName>
        <ecNumber evidence="3">3.4.16.4</ecNumber>
    </submittedName>
</protein>
<reference evidence="3 4" key="1">
    <citation type="submission" date="2020-10" db="EMBL/GenBank/DDBJ databases">
        <title>Sequencing the genomes of 1000 actinobacteria strains.</title>
        <authorList>
            <person name="Klenk H.-P."/>
        </authorList>
    </citation>
    <scope>NUCLEOTIDE SEQUENCE [LARGE SCALE GENOMIC DNA]</scope>
    <source>
        <strain evidence="3 4">DSM 15474</strain>
    </source>
</reference>
<keyword evidence="3" id="KW-0378">Hydrolase</keyword>
<organism evidence="3 4">
    <name type="scientific">Nesterenkonia halotolerans</name>
    <dbReference type="NCBI Taxonomy" id="225325"/>
    <lineage>
        <taxon>Bacteria</taxon>
        <taxon>Bacillati</taxon>
        <taxon>Actinomycetota</taxon>
        <taxon>Actinomycetes</taxon>
        <taxon>Micrococcales</taxon>
        <taxon>Micrococcaceae</taxon>
        <taxon>Nesterenkonia</taxon>
    </lineage>
</organism>
<evidence type="ECO:0000313" key="3">
    <source>
        <dbReference type="EMBL" id="MBE1513730.1"/>
    </source>
</evidence>
<dbReference type="PANTHER" id="PTHR46825:SF7">
    <property type="entry name" value="D-ALANYL-D-ALANINE CARBOXYPEPTIDASE"/>
    <property type="match status" value="1"/>
</dbReference>
<dbReference type="EMBL" id="JADBEE010000001">
    <property type="protein sequence ID" value="MBE1513730.1"/>
    <property type="molecule type" value="Genomic_DNA"/>
</dbReference>
<comment type="caution">
    <text evidence="3">The sequence shown here is derived from an EMBL/GenBank/DDBJ whole genome shotgun (WGS) entry which is preliminary data.</text>
</comment>
<keyword evidence="4" id="KW-1185">Reference proteome</keyword>
<evidence type="ECO:0000256" key="1">
    <source>
        <dbReference type="SAM" id="MobiDB-lite"/>
    </source>
</evidence>
<dbReference type="Pfam" id="PF00144">
    <property type="entry name" value="Beta-lactamase"/>
    <property type="match status" value="1"/>
</dbReference>
<sequence length="346" mass="36648">MDELVKAGFPAALGTRTSPTGDHQSRAAGTADLSTEQAAEPDQLVRMGSATKMFTAAVVMQLVDAGKVDLDGTIDAPLPQLVSQHQGLSPSITVRQLLQHTSGLPDYVQSLLADDAAFFRRTPPQDLLALALTSPVASAPGEQWAYSNTNYLVLGMLIEAVTGSSLEQEVTHRIIKPLELKQTFMPGGGERVISQPHLRGYHVNAGHEGLKDWTETDPSSSWGSGQIVSTPAELNIFMQALITGELTSTAALEQMTTTLPADETFWAGTRYGLGLQFYPLSSGGAAWGHGGDFPGYQTRNAVRDDGTAVTISVTALPPAFIDPTDISALMATYHQVTAALDAALSS</sequence>